<feature type="binding site" evidence="8">
    <location>
        <position position="38"/>
    </location>
    <ligand>
        <name>Ca(2+)</name>
        <dbReference type="ChEBI" id="CHEBI:29108"/>
    </ligand>
</feature>
<comment type="similarity">
    <text evidence="5">Belongs to the metallo-beta-lactamase superfamily. RNA-metabolizing metallo-beta-lactamase-like family. Bacterial RNase J subfamily.</text>
</comment>
<evidence type="ECO:0000256" key="2">
    <source>
        <dbReference type="ARBA" id="ARBA00022722"/>
    </source>
</evidence>
<name>A0A0G1KF47_9BACT</name>
<dbReference type="PANTHER" id="PTHR43694:SF1">
    <property type="entry name" value="RIBONUCLEASE J"/>
    <property type="match status" value="1"/>
</dbReference>
<feature type="binding site" evidence="8">
    <location>
        <position position="40"/>
    </location>
    <ligand>
        <name>Ca(2+)</name>
        <dbReference type="ChEBI" id="CHEBI:29108"/>
    </ligand>
</feature>
<dbReference type="Pfam" id="PF12706">
    <property type="entry name" value="Lactamase_B_2"/>
    <property type="match status" value="1"/>
</dbReference>
<dbReference type="Gene3D" id="3.10.20.580">
    <property type="match status" value="1"/>
</dbReference>
<keyword evidence="4 5" id="KW-0694">RNA-binding</keyword>
<comment type="function">
    <text evidence="5">An RNase that has 5'-3' exonuclease and possibly endonuclease activity. Involved in maturation of rRNA and in some organisms also mRNA maturation and/or decay.</text>
</comment>
<dbReference type="Pfam" id="PF17770">
    <property type="entry name" value="RNase_J_C"/>
    <property type="match status" value="1"/>
</dbReference>
<proteinExistence type="inferred from homology"/>
<feature type="binding site" evidence="8">
    <location>
        <position position="67"/>
    </location>
    <ligand>
        <name>Zn(2+)</name>
        <dbReference type="ChEBI" id="CHEBI:29105"/>
        <label>1</label>
        <note>catalytic</note>
    </ligand>
</feature>
<comment type="cofactor">
    <cofactor evidence="8">
        <name>Ca(2+)</name>
        <dbReference type="ChEBI" id="CHEBI:29108"/>
    </cofactor>
    <text evidence="8">Binds 1 Ca(2+) cation per subunit. Seen in 1 crystal structure, it is not clear if it is physiologically important.</text>
</comment>
<dbReference type="Gene3D" id="3.40.50.10710">
    <property type="entry name" value="Metallo-hydrolase/oxidoreductase"/>
    <property type="match status" value="1"/>
</dbReference>
<dbReference type="InterPro" id="IPR042173">
    <property type="entry name" value="RNase_J_2"/>
</dbReference>
<feature type="binding site" evidence="8">
    <location>
        <position position="63"/>
    </location>
    <ligand>
        <name>Zn(2+)</name>
        <dbReference type="ChEBI" id="CHEBI:29105"/>
        <label>1</label>
        <note>catalytic</note>
    </ligand>
</feature>
<keyword evidence="8" id="KW-0862">Zinc</keyword>
<dbReference type="EMBL" id="LCJQ01000002">
    <property type="protein sequence ID" value="KKT82153.1"/>
    <property type="molecule type" value="Genomic_DNA"/>
</dbReference>
<gene>
    <name evidence="5" type="primary">rnj</name>
    <name evidence="10" type="ORF">UW78_C0002G0034</name>
</gene>
<feature type="domain" description="Metallo-beta-lactamase" evidence="9">
    <location>
        <begin position="10"/>
        <end position="206"/>
    </location>
</feature>
<accession>A0A0G1KF47</accession>
<dbReference type="GO" id="GO:0008270">
    <property type="term" value="F:zinc ion binding"/>
    <property type="evidence" value="ECO:0007669"/>
    <property type="project" value="InterPro"/>
</dbReference>
<dbReference type="GO" id="GO:0003723">
    <property type="term" value="F:RNA binding"/>
    <property type="evidence" value="ECO:0007669"/>
    <property type="project" value="UniProtKB-UniRule"/>
</dbReference>
<evidence type="ECO:0000313" key="10">
    <source>
        <dbReference type="EMBL" id="KKT82153.1"/>
    </source>
</evidence>
<dbReference type="AlphaFoldDB" id="A0A0G1KF47"/>
<comment type="caution">
    <text evidence="10">The sequence shown here is derived from an EMBL/GenBank/DDBJ whole genome shotgun (WGS) entry which is preliminary data.</text>
</comment>
<feature type="binding site" evidence="8">
    <location>
        <position position="155"/>
    </location>
    <ligand>
        <name>Zn(2+)</name>
        <dbReference type="ChEBI" id="CHEBI:29105"/>
        <label>1</label>
        <note>catalytic</note>
    </ligand>
</feature>
<keyword evidence="3 5" id="KW-0269">Exonuclease</keyword>
<protein>
    <recommendedName>
        <fullName evidence="5">Ribonuclease J</fullName>
        <shortName evidence="5">RNase J</shortName>
        <ecNumber evidence="5">3.1.-.-</ecNumber>
    </recommendedName>
</protein>
<comment type="subunit">
    <text evidence="5">Homodimer, may be a subunit of the RNA degradosome.</text>
</comment>
<dbReference type="InterPro" id="IPR036866">
    <property type="entry name" value="RibonucZ/Hydroxyglut_hydro"/>
</dbReference>
<keyword evidence="5" id="KW-0378">Hydrolase</keyword>
<evidence type="ECO:0000256" key="3">
    <source>
        <dbReference type="ARBA" id="ARBA00022839"/>
    </source>
</evidence>
<keyword evidence="5" id="KW-0698">rRNA processing</keyword>
<feature type="binding site" evidence="8">
    <location>
        <position position="65"/>
    </location>
    <ligand>
        <name>Zn(2+)</name>
        <dbReference type="ChEBI" id="CHEBI:29105"/>
        <label>1</label>
        <note>catalytic</note>
    </ligand>
</feature>
<keyword evidence="8" id="KW-0479">Metal-binding</keyword>
<dbReference type="PIRSF" id="PIRSF004803">
    <property type="entry name" value="RnjA"/>
    <property type="match status" value="1"/>
</dbReference>
<dbReference type="NCBIfam" id="TIGR00649">
    <property type="entry name" value="MG423"/>
    <property type="match status" value="1"/>
</dbReference>
<evidence type="ECO:0000256" key="1">
    <source>
        <dbReference type="ARBA" id="ARBA00022490"/>
    </source>
</evidence>
<dbReference type="HAMAP" id="MF_01491">
    <property type="entry name" value="RNase_J_bact"/>
    <property type="match status" value="1"/>
</dbReference>
<dbReference type="GO" id="GO:0006364">
    <property type="term" value="P:rRNA processing"/>
    <property type="evidence" value="ECO:0007669"/>
    <property type="project" value="UniProtKB-UniRule"/>
</dbReference>
<comment type="cofactor">
    <cofactor evidence="8">
        <name>Zn(2+)</name>
        <dbReference type="ChEBI" id="CHEBI:29105"/>
    </cofactor>
    <text evidence="8">Binds 2 Zn(2+) ions per subunit. It is not clear if Zn(2+) or Mg(2+) is physiologically important.</text>
</comment>
<dbReference type="GO" id="GO:0004534">
    <property type="term" value="F:5'-3' RNA exonuclease activity"/>
    <property type="evidence" value="ECO:0007669"/>
    <property type="project" value="UniProtKB-UniRule"/>
</dbReference>
<dbReference type="InterPro" id="IPR030854">
    <property type="entry name" value="RNase_J_bac"/>
</dbReference>
<organism evidence="10 11">
    <name type="scientific">Candidatus Azambacteria bacterium GW2011_GWA1_44_9</name>
    <dbReference type="NCBI Taxonomy" id="1618610"/>
    <lineage>
        <taxon>Bacteria</taxon>
        <taxon>Candidatus Azamiibacteriota</taxon>
    </lineage>
</organism>
<evidence type="ECO:0000259" key="9">
    <source>
        <dbReference type="SMART" id="SM00849"/>
    </source>
</evidence>
<evidence type="ECO:0000256" key="5">
    <source>
        <dbReference type="HAMAP-Rule" id="MF_01491"/>
    </source>
</evidence>
<feature type="binding site" evidence="8">
    <location>
        <position position="68"/>
    </location>
    <ligand>
        <name>Zn(2+)</name>
        <dbReference type="ChEBI" id="CHEBI:29105"/>
        <label>1</label>
        <note>catalytic</note>
    </ligand>
</feature>
<dbReference type="InterPro" id="IPR001279">
    <property type="entry name" value="Metallo-B-lactamas"/>
</dbReference>
<dbReference type="Pfam" id="PF22505">
    <property type="entry name" value="RNase_J_b_CASP"/>
    <property type="match status" value="1"/>
</dbReference>
<dbReference type="InterPro" id="IPR004613">
    <property type="entry name" value="RNase_J"/>
</dbReference>
<dbReference type="CDD" id="cd07714">
    <property type="entry name" value="RNaseJ_MBL-fold"/>
    <property type="match status" value="1"/>
</dbReference>
<dbReference type="SMART" id="SM00849">
    <property type="entry name" value="Lactamase_B"/>
    <property type="match status" value="1"/>
</dbReference>
<feature type="active site" description="Proton donor" evidence="6">
    <location>
        <position position="186"/>
    </location>
</feature>
<feature type="binding site" evidence="8">
    <location>
        <position position="381"/>
    </location>
    <ligand>
        <name>Zn(2+)</name>
        <dbReference type="ChEBI" id="CHEBI:29105"/>
        <label>1</label>
        <note>catalytic</note>
    </ligand>
</feature>
<keyword evidence="5" id="KW-0255">Endonuclease</keyword>
<evidence type="ECO:0000256" key="8">
    <source>
        <dbReference type="PIRSR" id="PIRSR004803-3"/>
    </source>
</evidence>
<evidence type="ECO:0000313" key="11">
    <source>
        <dbReference type="Proteomes" id="UP000034595"/>
    </source>
</evidence>
<dbReference type="InterPro" id="IPR055132">
    <property type="entry name" value="RNase_J_b_CASP"/>
</dbReference>
<dbReference type="InterPro" id="IPR041636">
    <property type="entry name" value="RNase_J_C"/>
</dbReference>
<dbReference type="GO" id="GO:0005737">
    <property type="term" value="C:cytoplasm"/>
    <property type="evidence" value="ECO:0007669"/>
    <property type="project" value="UniProtKB-SubCell"/>
</dbReference>
<keyword evidence="2 5" id="KW-0540">Nuclease</keyword>
<evidence type="ECO:0000256" key="7">
    <source>
        <dbReference type="PIRSR" id="PIRSR004803-2"/>
    </source>
</evidence>
<feature type="active site" description="Proton acceptor" evidence="6">
    <location>
        <position position="359"/>
    </location>
</feature>
<sequence>MPLGGLEEIGRNCSFFEYKNEIIVLDVGIQFPEEETPGVDYIIPNVAYLESKKQNIKGIIFTHGHYDHVHALPYLIEKLGNPTIYAAALTKAIIERRFQEFPNLPKLKFQVVKNGDIFRISNNFEAEFFDIDHTIPDAIGAILTTPVGKMVHFGDFRLETNREGKPENLEIFEKLGKMNIHSIFMDSTNAIREGFSISERIVEENLEQLFVNAQGRIIVGTFASLLTRIAEIIKIADKLGRKVAFNGRSMKENVQIAQNLGYIKAKKGQIIDVEDLSKYKDDKVMILTTGAQGEPTAGLMKIVTGEHRILRLKPTDTVIFSSSIVPGNERSVQILQDNIARQVDEIYNSKLLDIHASGHANAEDLKLVMKLVKPKFVVPVHAYYFFRKAVVKLAKTVGIPRERVMMMDNGQIAEITKDDFNITDQSMDASYVMVDGLGVGDVGEIVLRDRRVLAKEGMVVIIITLDRHNGRILKNPDIISRGFIYLKENQTLLEDIRKRIRGIMGRIPGHRDVDADYLKTLLRDQIGQLLYNKTKRRPMVLPVIIEV</sequence>
<keyword evidence="8" id="KW-0106">Calcium</keyword>
<dbReference type="Gene3D" id="3.60.15.10">
    <property type="entry name" value="Ribonuclease Z/Hydroxyacylglutathione hydrolase-like"/>
    <property type="match status" value="1"/>
</dbReference>
<comment type="subcellular location">
    <subcellularLocation>
        <location evidence="5">Cytoplasm</location>
    </subcellularLocation>
</comment>
<dbReference type="SUPFAM" id="SSF56281">
    <property type="entry name" value="Metallo-hydrolase/oxidoreductase"/>
    <property type="match status" value="1"/>
</dbReference>
<keyword evidence="1 5" id="KW-0963">Cytoplasm</keyword>
<dbReference type="GO" id="GO:0004521">
    <property type="term" value="F:RNA endonuclease activity"/>
    <property type="evidence" value="ECO:0007669"/>
    <property type="project" value="UniProtKB-UniRule"/>
</dbReference>
<dbReference type="Proteomes" id="UP000034595">
    <property type="component" value="Unassembled WGS sequence"/>
</dbReference>
<reference evidence="10 11" key="1">
    <citation type="journal article" date="2015" name="Nature">
        <title>rRNA introns, odd ribosomes, and small enigmatic genomes across a large radiation of phyla.</title>
        <authorList>
            <person name="Brown C.T."/>
            <person name="Hug L.A."/>
            <person name="Thomas B.C."/>
            <person name="Sharon I."/>
            <person name="Castelle C.J."/>
            <person name="Singh A."/>
            <person name="Wilkins M.J."/>
            <person name="Williams K.H."/>
            <person name="Banfield J.F."/>
        </authorList>
    </citation>
    <scope>NUCLEOTIDE SEQUENCE [LARGE SCALE GENOMIC DNA]</scope>
</reference>
<dbReference type="PANTHER" id="PTHR43694">
    <property type="entry name" value="RIBONUCLEASE J"/>
    <property type="match status" value="1"/>
</dbReference>
<evidence type="ECO:0000256" key="6">
    <source>
        <dbReference type="PIRSR" id="PIRSR004803-1"/>
    </source>
</evidence>
<feature type="binding site" evidence="8">
    <location>
        <position position="133"/>
    </location>
    <ligand>
        <name>Zn(2+)</name>
        <dbReference type="ChEBI" id="CHEBI:29105"/>
        <label>1</label>
        <note>catalytic</note>
    </ligand>
</feature>
<dbReference type="PATRIC" id="fig|1618610.3.peg.111"/>
<dbReference type="EC" id="3.1.-.-" evidence="5"/>
<feature type="binding site" evidence="5 7">
    <location>
        <begin position="355"/>
        <end position="359"/>
    </location>
    <ligand>
        <name>substrate</name>
    </ligand>
</feature>
<feature type="binding site" evidence="8">
    <location>
        <position position="435"/>
    </location>
    <ligand>
        <name>Ca(2+)</name>
        <dbReference type="ChEBI" id="CHEBI:29108"/>
    </ligand>
</feature>
<evidence type="ECO:0000256" key="4">
    <source>
        <dbReference type="ARBA" id="ARBA00022884"/>
    </source>
</evidence>